<evidence type="ECO:0000259" key="4">
    <source>
        <dbReference type="SMART" id="SM00984"/>
    </source>
</evidence>
<dbReference type="RefSeq" id="WP_377488617.1">
    <property type="nucleotide sequence ID" value="NZ_JBHMDO010000003.1"/>
</dbReference>
<dbReference type="Pfam" id="PF03720">
    <property type="entry name" value="UDPG_MGDP_dh_C"/>
    <property type="match status" value="1"/>
</dbReference>
<reference evidence="5 6" key="1">
    <citation type="submission" date="2024-09" db="EMBL/GenBank/DDBJ databases">
        <authorList>
            <person name="Sun Q."/>
            <person name="Mori K."/>
        </authorList>
    </citation>
    <scope>NUCLEOTIDE SEQUENCE [LARGE SCALE GENOMIC DNA]</scope>
    <source>
        <strain evidence="5 6">TISTR 2452</strain>
    </source>
</reference>
<evidence type="ECO:0000256" key="2">
    <source>
        <dbReference type="ARBA" id="ARBA00023027"/>
    </source>
</evidence>
<accession>A0ABV5KH32</accession>
<dbReference type="PIRSF" id="PIRSF500136">
    <property type="entry name" value="UDP_ManNAc_DH"/>
    <property type="match status" value="1"/>
</dbReference>
<comment type="similarity">
    <text evidence="3">Belongs to the UDP-glucose/GDP-mannose dehydrogenase family.</text>
</comment>
<dbReference type="SUPFAM" id="SSF52413">
    <property type="entry name" value="UDP-glucose/GDP-mannose dehydrogenase C-terminal domain"/>
    <property type="match status" value="1"/>
</dbReference>
<dbReference type="SUPFAM" id="SSF48179">
    <property type="entry name" value="6-phosphogluconate dehydrogenase C-terminal domain-like"/>
    <property type="match status" value="1"/>
</dbReference>
<keyword evidence="1" id="KW-0560">Oxidoreductase</keyword>
<evidence type="ECO:0000256" key="3">
    <source>
        <dbReference type="PIRNR" id="PIRNR000124"/>
    </source>
</evidence>
<dbReference type="InterPro" id="IPR014027">
    <property type="entry name" value="UDP-Glc/GDP-Man_DH_C"/>
</dbReference>
<gene>
    <name evidence="5" type="ORF">ACFFSY_01095</name>
</gene>
<keyword evidence="2" id="KW-0520">NAD</keyword>
<dbReference type="InterPro" id="IPR036220">
    <property type="entry name" value="UDP-Glc/GDP-Man_DH_C_sf"/>
</dbReference>
<dbReference type="SMART" id="SM00984">
    <property type="entry name" value="UDPG_MGDP_dh_C"/>
    <property type="match status" value="1"/>
</dbReference>
<dbReference type="NCBIfam" id="TIGR03026">
    <property type="entry name" value="NDP-sugDHase"/>
    <property type="match status" value="1"/>
</dbReference>
<dbReference type="PIRSF" id="PIRSF000124">
    <property type="entry name" value="UDPglc_GDPman_dh"/>
    <property type="match status" value="1"/>
</dbReference>
<dbReference type="InterPro" id="IPR008927">
    <property type="entry name" value="6-PGluconate_DH-like_C_sf"/>
</dbReference>
<comment type="caution">
    <text evidence="5">The sequence shown here is derived from an EMBL/GenBank/DDBJ whole genome shotgun (WGS) entry which is preliminary data.</text>
</comment>
<sequence>MRSSNLFRLAIVGLGYVGLPLAQLFIDKGHTVYGIDSDQAKIASLRQGLSYLSDLPSSDVQGMMQTGRFHIGDSFDVVAGVDTIIVCVPTPLHPNLQPDLSYVRSAAERALPYLRPGQLFVLESSSYPGTTEEEIRPLLEAQGFVMGRDIALAYSPERIDPGQRQYRLEEVPKLVGGVTPACTAYASRVYKSAFMNVVEVSSPRVAEMAKLVENSQRFINISFMNDLSRLCNKMNINVWEVIQAAGTKPYGFTPYYPGPGVGGHCIPVDPLYLMWKAKDCGVELPLIEASRRINDAMPEYIVQRIEDMLLLRRNQPLHESRLLIVGITYKKNSNDTRESSPVKIIQHLLRRGVQLDYHDPLVDEFRLDQIHLKSVPLTPSTIQAYDCTIILTDHSSLPYQLLVDAAPLVFDARNALGDWSPGGNVISL</sequence>
<name>A0ABV5KH32_9BACL</name>
<organism evidence="5 6">
    <name type="scientific">Paenibacillus aurantiacus</name>
    <dbReference type="NCBI Taxonomy" id="1936118"/>
    <lineage>
        <taxon>Bacteria</taxon>
        <taxon>Bacillati</taxon>
        <taxon>Bacillota</taxon>
        <taxon>Bacilli</taxon>
        <taxon>Bacillales</taxon>
        <taxon>Paenibacillaceae</taxon>
        <taxon>Paenibacillus</taxon>
    </lineage>
</organism>
<dbReference type="PANTHER" id="PTHR43491:SF1">
    <property type="entry name" value="UDP-N-ACETYL-D-MANNOSAMINE DEHYDROGENASE"/>
    <property type="match status" value="1"/>
</dbReference>
<keyword evidence="6" id="KW-1185">Reference proteome</keyword>
<dbReference type="Pfam" id="PF03721">
    <property type="entry name" value="UDPG_MGDP_dh_N"/>
    <property type="match status" value="1"/>
</dbReference>
<dbReference type="Gene3D" id="3.40.50.720">
    <property type="entry name" value="NAD(P)-binding Rossmann-like Domain"/>
    <property type="match status" value="2"/>
</dbReference>
<dbReference type="InterPro" id="IPR001732">
    <property type="entry name" value="UDP-Glc/GDP-Man_DH_N"/>
</dbReference>
<protein>
    <submittedName>
        <fullName evidence="5">Nucleotide sugar dehydrogenase</fullName>
    </submittedName>
</protein>
<dbReference type="InterPro" id="IPR017476">
    <property type="entry name" value="UDP-Glc/GDP-Man"/>
</dbReference>
<dbReference type="SUPFAM" id="SSF51735">
    <property type="entry name" value="NAD(P)-binding Rossmann-fold domains"/>
    <property type="match status" value="1"/>
</dbReference>
<dbReference type="PANTHER" id="PTHR43491">
    <property type="entry name" value="UDP-N-ACETYL-D-MANNOSAMINE DEHYDROGENASE"/>
    <property type="match status" value="1"/>
</dbReference>
<evidence type="ECO:0000313" key="5">
    <source>
        <dbReference type="EMBL" id="MFB9324534.1"/>
    </source>
</evidence>
<evidence type="ECO:0000313" key="6">
    <source>
        <dbReference type="Proteomes" id="UP001589747"/>
    </source>
</evidence>
<dbReference type="InterPro" id="IPR036291">
    <property type="entry name" value="NAD(P)-bd_dom_sf"/>
</dbReference>
<dbReference type="InterPro" id="IPR028359">
    <property type="entry name" value="UDP_ManNAc/GlcNAc_DH"/>
</dbReference>
<dbReference type="Proteomes" id="UP001589747">
    <property type="component" value="Unassembled WGS sequence"/>
</dbReference>
<dbReference type="EMBL" id="JBHMDO010000003">
    <property type="protein sequence ID" value="MFB9324534.1"/>
    <property type="molecule type" value="Genomic_DNA"/>
</dbReference>
<dbReference type="InterPro" id="IPR014026">
    <property type="entry name" value="UDP-Glc/GDP-Man_DH_dimer"/>
</dbReference>
<feature type="domain" description="UDP-glucose/GDP-mannose dehydrogenase C-terminal" evidence="4">
    <location>
        <begin position="323"/>
        <end position="418"/>
    </location>
</feature>
<proteinExistence type="inferred from homology"/>
<evidence type="ECO:0000256" key="1">
    <source>
        <dbReference type="ARBA" id="ARBA00023002"/>
    </source>
</evidence>
<dbReference type="Pfam" id="PF00984">
    <property type="entry name" value="UDPG_MGDP_dh"/>
    <property type="match status" value="1"/>
</dbReference>